<dbReference type="Proteomes" id="UP000607397">
    <property type="component" value="Unassembled WGS sequence"/>
</dbReference>
<name>A0A8K1ZZT4_9CYAN</name>
<dbReference type="Gene3D" id="3.20.20.80">
    <property type="entry name" value="Glycosidases"/>
    <property type="match status" value="1"/>
</dbReference>
<dbReference type="Pfam" id="PF14872">
    <property type="entry name" value="GHL5"/>
    <property type="match status" value="1"/>
</dbReference>
<dbReference type="EMBL" id="WVIC01000048">
    <property type="protein sequence ID" value="NCJ08340.1"/>
    <property type="molecule type" value="Genomic_DNA"/>
</dbReference>
<evidence type="ECO:0000313" key="1">
    <source>
        <dbReference type="EMBL" id="NCJ08340.1"/>
    </source>
</evidence>
<protein>
    <submittedName>
        <fullName evidence="1">Alpha-amylase</fullName>
    </submittedName>
</protein>
<organism evidence="1 2">
    <name type="scientific">Petrachloros mirabilis ULC683</name>
    <dbReference type="NCBI Taxonomy" id="2781853"/>
    <lineage>
        <taxon>Bacteria</taxon>
        <taxon>Bacillati</taxon>
        <taxon>Cyanobacteriota</taxon>
        <taxon>Cyanophyceae</taxon>
        <taxon>Synechococcales</taxon>
        <taxon>Petrachlorosaceae</taxon>
        <taxon>Petrachloros</taxon>
        <taxon>Petrachloros mirabilis</taxon>
    </lineage>
</organism>
<dbReference type="RefSeq" id="WP_161826812.1">
    <property type="nucleotide sequence ID" value="NZ_WVIC01000048.1"/>
</dbReference>
<comment type="caution">
    <text evidence="1">The sequence shown here is derived from an EMBL/GenBank/DDBJ whole genome shotgun (WGS) entry which is preliminary data.</text>
</comment>
<gene>
    <name evidence="1" type="ORF">GS597_17870</name>
</gene>
<proteinExistence type="predicted"/>
<dbReference type="InterPro" id="IPR029457">
    <property type="entry name" value="GHL5"/>
</dbReference>
<sequence>MLVDTPSKLTLVEDATQALLNWATDVTESDATFFHKAQTLATRLGAHYRGDGLTEVGFWTPELTAEVIQSDRSIYLEVFTPLEPIDFRAREQLTRWQRERVSLTQQGEYTWGVIAGMRPGTREQAGSFYWLRYVDRQNQVHTLRDVLAYSMPYGIFAPAELYDIDRVQRQRADLDYFRQTGTQTEALPGQLASDVENPPPRLSAPHCILQMHINTASEVGTLEGLTQIYRQIAQKLGQNEPLTLAEQNYIGYDAIQLLPIEPTIEYRWDENNTAHEFFAIWADNTDVTYGELQAESQEVPVTLRKPITQNWGYDVPILGSAAINPALLGSLRPDELIDLIVELHNFPQGPIQVIYDLVYGHADNQCQFLISPPFLKGPNMYGQDLNHQHPGVRGILLEMQRRKLNTGVDGIRVDGGQDFRFFNPLTGIVEQDDAYLLAMSDVIQEIEGYQRLMFTIFEDGRPWPQEGWEEISRYREMIELRPNAYQWGPLIFAHNTPVLKHFWDQKWRRVCEVMSQGDRWITGCANHDTVRRGNQIDPEGPINWHLGETLEEVLKNAYDNPATKLWVYGFSPGLPMDFLNANFRGAWGFFRNTDERYGVKVASEEVGFLDWQVTPGYYAQPHHFRRLKAMGFADLEQLRRFAKALQETMVESDYDLEVVAETCRHCFDGEVLACANPRLQQVKETKVKSDFLQNLDVPKLKDFAKAFMEDCHDFAKVDYWADNLSPEQVVFNAALRQYRANYPWLRENLGERDRFNRISDEDCTLFYGLRTQPSEDVDETLPSVAMVTHMGGEPLTVTLADWLQLDLDEWRIALQTPGLNLDDDVENLRAFELRDSQGVLLEKIMES</sequence>
<dbReference type="SUPFAM" id="SSF51445">
    <property type="entry name" value="(Trans)glycosidases"/>
    <property type="match status" value="1"/>
</dbReference>
<evidence type="ECO:0000313" key="2">
    <source>
        <dbReference type="Proteomes" id="UP000607397"/>
    </source>
</evidence>
<dbReference type="InterPro" id="IPR017853">
    <property type="entry name" value="GH"/>
</dbReference>
<reference evidence="1" key="1">
    <citation type="submission" date="2019-12" db="EMBL/GenBank/DDBJ databases">
        <title>High-Quality draft genome sequences of three cyanobacteria isolated from the limestone walls of the Old Cathedral of Coimbra.</title>
        <authorList>
            <person name="Tiago I."/>
            <person name="Soares F."/>
            <person name="Portugal A."/>
        </authorList>
    </citation>
    <scope>NUCLEOTIDE SEQUENCE [LARGE SCALE GENOMIC DNA]</scope>
    <source>
        <strain evidence="1">C</strain>
    </source>
</reference>
<accession>A0A8K1ZZT4</accession>
<dbReference type="AlphaFoldDB" id="A0A8K1ZZT4"/>
<keyword evidence="2" id="KW-1185">Reference proteome</keyword>